<keyword evidence="3 5" id="KW-1133">Transmembrane helix</keyword>
<dbReference type="PROSITE" id="PS00668">
    <property type="entry name" value="COMPLEX1_ND1_2"/>
    <property type="match status" value="1"/>
</dbReference>
<feature type="transmembrane region" description="Helical" evidence="5">
    <location>
        <begin position="20"/>
        <end position="38"/>
    </location>
</feature>
<feature type="transmembrane region" description="Helical" evidence="5">
    <location>
        <begin position="58"/>
        <end position="76"/>
    </location>
</feature>
<reference evidence="6" key="2">
    <citation type="journal article" date="2014" name="ISME J.">
        <title>Microbial stratification in low pH oxic and suboxic macroscopic growths along an acid mine drainage.</title>
        <authorList>
            <person name="Mendez-Garcia C."/>
            <person name="Mesa V."/>
            <person name="Sprenger R.R."/>
            <person name="Richter M."/>
            <person name="Diez M.S."/>
            <person name="Solano J."/>
            <person name="Bargiela R."/>
            <person name="Golyshina O.V."/>
            <person name="Manteca A."/>
            <person name="Ramos J.L."/>
            <person name="Gallego J.R."/>
            <person name="Llorente I."/>
            <person name="Martins Dos Santos V.A."/>
            <person name="Jensen O.N."/>
            <person name="Pelaez A.I."/>
            <person name="Sanchez J."/>
            <person name="Ferrer M."/>
        </authorList>
    </citation>
    <scope>NUCLEOTIDE SEQUENCE</scope>
</reference>
<comment type="caution">
    <text evidence="6">The sequence shown here is derived from an EMBL/GenBank/DDBJ whole genome shotgun (WGS) entry which is preliminary data.</text>
</comment>
<evidence type="ECO:0000313" key="6">
    <source>
        <dbReference type="EMBL" id="EQD54426.1"/>
    </source>
</evidence>
<feature type="transmembrane region" description="Helical" evidence="5">
    <location>
        <begin position="105"/>
        <end position="131"/>
    </location>
</feature>
<evidence type="ECO:0000256" key="2">
    <source>
        <dbReference type="ARBA" id="ARBA00022692"/>
    </source>
</evidence>
<evidence type="ECO:0000256" key="3">
    <source>
        <dbReference type="ARBA" id="ARBA00022989"/>
    </source>
</evidence>
<name>T1A1K1_9ZZZZ</name>
<feature type="non-terminal residue" evidence="6">
    <location>
        <position position="1"/>
    </location>
</feature>
<organism evidence="6">
    <name type="scientific">mine drainage metagenome</name>
    <dbReference type="NCBI Taxonomy" id="410659"/>
    <lineage>
        <taxon>unclassified sequences</taxon>
        <taxon>metagenomes</taxon>
        <taxon>ecological metagenomes</taxon>
    </lineage>
</organism>
<dbReference type="EMBL" id="AUZZ01004217">
    <property type="protein sequence ID" value="EQD54426.1"/>
    <property type="molecule type" value="Genomic_DNA"/>
</dbReference>
<protein>
    <submittedName>
        <fullName evidence="6">NADH-quinone oxidoreductase subunit H</fullName>
    </submittedName>
</protein>
<dbReference type="InterPro" id="IPR001694">
    <property type="entry name" value="NADH_UbQ_OxRdtase_su1/FPO"/>
</dbReference>
<dbReference type="PANTHER" id="PTHR11432">
    <property type="entry name" value="NADH DEHYDROGENASE SUBUNIT 1"/>
    <property type="match status" value="1"/>
</dbReference>
<evidence type="ECO:0000256" key="1">
    <source>
        <dbReference type="ARBA" id="ARBA00004141"/>
    </source>
</evidence>
<feature type="transmembrane region" description="Helical" evidence="5">
    <location>
        <begin position="151"/>
        <end position="175"/>
    </location>
</feature>
<dbReference type="GO" id="GO:0016020">
    <property type="term" value="C:membrane"/>
    <property type="evidence" value="ECO:0007669"/>
    <property type="project" value="UniProtKB-SubCell"/>
</dbReference>
<accession>T1A1K1</accession>
<keyword evidence="2 5" id="KW-0812">Transmembrane</keyword>
<dbReference type="Pfam" id="PF00146">
    <property type="entry name" value="NADHdh"/>
    <property type="match status" value="1"/>
</dbReference>
<keyword evidence="4 5" id="KW-0472">Membrane</keyword>
<comment type="subcellular location">
    <subcellularLocation>
        <location evidence="1">Membrane</location>
        <topology evidence="1">Multi-pass membrane protein</topology>
    </subcellularLocation>
</comment>
<dbReference type="GO" id="GO:0003954">
    <property type="term" value="F:NADH dehydrogenase activity"/>
    <property type="evidence" value="ECO:0007669"/>
    <property type="project" value="TreeGrafter"/>
</dbReference>
<proteinExistence type="predicted"/>
<evidence type="ECO:0000256" key="4">
    <source>
        <dbReference type="ARBA" id="ARBA00023136"/>
    </source>
</evidence>
<dbReference type="PANTHER" id="PTHR11432:SF3">
    <property type="entry name" value="NADH-UBIQUINONE OXIDOREDUCTASE CHAIN 1"/>
    <property type="match status" value="1"/>
</dbReference>
<reference evidence="6" key="1">
    <citation type="submission" date="2013-08" db="EMBL/GenBank/DDBJ databases">
        <authorList>
            <person name="Mendez C."/>
            <person name="Richter M."/>
            <person name="Ferrer M."/>
            <person name="Sanchez J."/>
        </authorList>
    </citation>
    <scope>NUCLEOTIDE SEQUENCE</scope>
</reference>
<sequence>SKYSFLGGMRAAAQMISYEIPLILSLLSVAVVAGTMRLGTIAQDQVGYFSTVFILPQWNIFIQPVAFILFITCIFAEANRTPFDLAECESELVGGYHTEYSSMKFAMFFLAEYSAMITGSAVAVALFLGGWHLPWLDKLFYGGPQPLATGWAGMFLKLVVFGAKVVLFLFFYMWVRWTLPRFR</sequence>
<evidence type="ECO:0000256" key="5">
    <source>
        <dbReference type="SAM" id="Phobius"/>
    </source>
</evidence>
<feature type="non-terminal residue" evidence="6">
    <location>
        <position position="183"/>
    </location>
</feature>
<dbReference type="GO" id="GO:0009060">
    <property type="term" value="P:aerobic respiration"/>
    <property type="evidence" value="ECO:0007669"/>
    <property type="project" value="TreeGrafter"/>
</dbReference>
<dbReference type="InterPro" id="IPR018086">
    <property type="entry name" value="NADH_UbQ_OxRdtase_su1_CS"/>
</dbReference>
<gene>
    <name evidence="6" type="ORF">B2A_06015</name>
</gene>
<dbReference type="AlphaFoldDB" id="T1A1K1"/>